<protein>
    <submittedName>
        <fullName evidence="1">Uncharacterized protein</fullName>
    </submittedName>
</protein>
<evidence type="ECO:0000313" key="2">
    <source>
        <dbReference type="Proteomes" id="UP000189733"/>
    </source>
</evidence>
<organism evidence="1 2">
    <name type="scientific">Desulfobaculum bizertense DSM 18034</name>
    <dbReference type="NCBI Taxonomy" id="1121442"/>
    <lineage>
        <taxon>Bacteria</taxon>
        <taxon>Pseudomonadati</taxon>
        <taxon>Thermodesulfobacteriota</taxon>
        <taxon>Desulfovibrionia</taxon>
        <taxon>Desulfovibrionales</taxon>
        <taxon>Desulfovibrionaceae</taxon>
        <taxon>Desulfobaculum</taxon>
    </lineage>
</organism>
<sequence>MAEARILRNVHQVYKYLREEAGFQVSYGKVRDAISRRELPQRRGGGWVEQTVVQWARAALAPTVDESARLDAPQGGSSLLGEQKIARQVSLMQLKESRERFSLAKDRGRYIETPVVERELAERWTAVKLLLRSWIQESGPDVAALFGGDAERAQELVALVEGNADKADELSRRQFAVLPELVASFERRLAEVLNNLSSGNWFTEEMASAWAQYQQSVEDEELETARELITLVGGNQDAAPKLLGRFWIAPREVRQ</sequence>
<reference evidence="1 2" key="1">
    <citation type="submission" date="2017-02" db="EMBL/GenBank/DDBJ databases">
        <authorList>
            <person name="Peterson S.W."/>
        </authorList>
    </citation>
    <scope>NUCLEOTIDE SEQUENCE [LARGE SCALE GENOMIC DNA]</scope>
    <source>
        <strain evidence="1 2">DSM 18034</strain>
    </source>
</reference>
<dbReference type="STRING" id="1121442.SAMN02745702_02752"/>
<name>A0A1T4WWK1_9BACT</name>
<keyword evidence="2" id="KW-1185">Reference proteome</keyword>
<dbReference type="RefSeq" id="WP_078686013.1">
    <property type="nucleotide sequence ID" value="NZ_FUYA01000011.1"/>
</dbReference>
<dbReference type="AlphaFoldDB" id="A0A1T4WWK1"/>
<dbReference type="OrthoDB" id="5459993at2"/>
<dbReference type="EMBL" id="FUYA01000011">
    <property type="protein sequence ID" value="SKA81752.1"/>
    <property type="molecule type" value="Genomic_DNA"/>
</dbReference>
<dbReference type="Proteomes" id="UP000189733">
    <property type="component" value="Unassembled WGS sequence"/>
</dbReference>
<evidence type="ECO:0000313" key="1">
    <source>
        <dbReference type="EMBL" id="SKA81752.1"/>
    </source>
</evidence>
<gene>
    <name evidence="1" type="ORF">SAMN02745702_02752</name>
</gene>
<accession>A0A1T4WWK1</accession>
<proteinExistence type="predicted"/>